<keyword evidence="3" id="KW-1185">Reference proteome</keyword>
<proteinExistence type="predicted"/>
<dbReference type="EMBL" id="FNEG01000006">
    <property type="protein sequence ID" value="SDJ56587.1"/>
    <property type="molecule type" value="Genomic_DNA"/>
</dbReference>
<reference evidence="1 3" key="1">
    <citation type="submission" date="2016-10" db="EMBL/GenBank/DDBJ databases">
        <authorList>
            <person name="Varghese N."/>
            <person name="Submissions S."/>
        </authorList>
    </citation>
    <scope>NUCLEOTIDE SEQUENCE [LARGE SCALE GENOMIC DNA]</scope>
    <source>
        <strain evidence="1 3">DSM 19299</strain>
    </source>
</reference>
<dbReference type="AlphaFoldDB" id="A0A2X2X672"/>
<gene>
    <name evidence="2" type="ORF">NCTC13492_03244</name>
    <name evidence="1" type="ORF">SAMN05421542_3825</name>
</gene>
<accession>A0A2X2X672</accession>
<evidence type="ECO:0000313" key="2">
    <source>
        <dbReference type="EMBL" id="SQB46181.1"/>
    </source>
</evidence>
<sequence length="225" mass="26691">MYIKFFLTISISISAFCFSQRSIENKKLYIFIGKKISVKEFNPNLQQEKSKTKELDPETGDTLTVTHQSYIMDNAFHCIYLVIKNLKNHLIKENVEFNAYDHYDRPGFEKYENVILYISKNKNGNFFHQKYMYDPVYKINGKWVGILSFIFPNNNLKQWKKFKTININKSYTIKAELGSCDKDCQKIYYPSPYFEIKNGFAYPKKAFEINDIISYRKKTTLKAKD</sequence>
<protein>
    <submittedName>
        <fullName evidence="2">Uncharacterized protein</fullName>
    </submittedName>
</protein>
<dbReference type="STRING" id="445960.SAMN05421542_3825"/>
<dbReference type="EMBL" id="UAWB01000012">
    <property type="protein sequence ID" value="SQB46181.1"/>
    <property type="molecule type" value="Genomic_DNA"/>
</dbReference>
<name>A0A2X2X672_CHRJE</name>
<reference evidence="2 4" key="2">
    <citation type="submission" date="2018-06" db="EMBL/GenBank/DDBJ databases">
        <authorList>
            <consortium name="Pathogen Informatics"/>
            <person name="Doyle S."/>
        </authorList>
    </citation>
    <scope>NUCLEOTIDE SEQUENCE [LARGE SCALE GENOMIC DNA]</scope>
    <source>
        <strain evidence="2 4">NCTC13492</strain>
    </source>
</reference>
<evidence type="ECO:0000313" key="1">
    <source>
        <dbReference type="EMBL" id="SDJ56587.1"/>
    </source>
</evidence>
<dbReference type="RefSeq" id="WP_089738284.1">
    <property type="nucleotide sequence ID" value="NZ_FNEG01000006.1"/>
</dbReference>
<evidence type="ECO:0000313" key="4">
    <source>
        <dbReference type="Proteomes" id="UP000251670"/>
    </source>
</evidence>
<organism evidence="2 4">
    <name type="scientific">Chryseobacterium jejuense</name>
    <dbReference type="NCBI Taxonomy" id="445960"/>
    <lineage>
        <taxon>Bacteria</taxon>
        <taxon>Pseudomonadati</taxon>
        <taxon>Bacteroidota</taxon>
        <taxon>Flavobacteriia</taxon>
        <taxon>Flavobacteriales</taxon>
        <taxon>Weeksellaceae</taxon>
        <taxon>Chryseobacterium group</taxon>
        <taxon>Chryseobacterium</taxon>
    </lineage>
</organism>
<dbReference type="Proteomes" id="UP000251670">
    <property type="component" value="Unassembled WGS sequence"/>
</dbReference>
<evidence type="ECO:0000313" key="3">
    <source>
        <dbReference type="Proteomes" id="UP000199426"/>
    </source>
</evidence>
<dbReference type="OrthoDB" id="6023725at2"/>
<dbReference type="Proteomes" id="UP000199426">
    <property type="component" value="Unassembled WGS sequence"/>
</dbReference>